<dbReference type="OrthoDB" id="277832at2759"/>
<evidence type="ECO:0000313" key="2">
    <source>
        <dbReference type="EMBL" id="RPB14113.1"/>
    </source>
</evidence>
<dbReference type="Gene3D" id="3.90.1140.10">
    <property type="entry name" value="Cyclic phosphodiesterase"/>
    <property type="match status" value="1"/>
</dbReference>
<evidence type="ECO:0000313" key="3">
    <source>
        <dbReference type="Proteomes" id="UP000277580"/>
    </source>
</evidence>
<dbReference type="GO" id="GO:0006355">
    <property type="term" value="P:regulation of DNA-templated transcription"/>
    <property type="evidence" value="ECO:0007669"/>
    <property type="project" value="TreeGrafter"/>
</dbReference>
<dbReference type="PANTHER" id="PTHR13360">
    <property type="entry name" value="ACTIVATING SIGNAL COINTEGRATOR 1 COMPLEX SUBUNIT 1"/>
    <property type="match status" value="1"/>
</dbReference>
<gene>
    <name evidence="2" type="ORF">P167DRAFT_604336</name>
</gene>
<proteinExistence type="predicted"/>
<organism evidence="2 3">
    <name type="scientific">Morchella conica CCBAS932</name>
    <dbReference type="NCBI Taxonomy" id="1392247"/>
    <lineage>
        <taxon>Eukaryota</taxon>
        <taxon>Fungi</taxon>
        <taxon>Dikarya</taxon>
        <taxon>Ascomycota</taxon>
        <taxon>Pezizomycotina</taxon>
        <taxon>Pezizomycetes</taxon>
        <taxon>Pezizales</taxon>
        <taxon>Morchellaceae</taxon>
        <taxon>Morchella</taxon>
    </lineage>
</organism>
<evidence type="ECO:0000259" key="1">
    <source>
        <dbReference type="Pfam" id="PF10469"/>
    </source>
</evidence>
<dbReference type="Pfam" id="PF10469">
    <property type="entry name" value="AKAP7_NLS"/>
    <property type="match status" value="1"/>
</dbReference>
<dbReference type="EMBL" id="ML119119">
    <property type="protein sequence ID" value="RPB14113.1"/>
    <property type="molecule type" value="Genomic_DNA"/>
</dbReference>
<dbReference type="GO" id="GO:0005634">
    <property type="term" value="C:nucleus"/>
    <property type="evidence" value="ECO:0007669"/>
    <property type="project" value="TreeGrafter"/>
</dbReference>
<dbReference type="STRING" id="1392247.A0A3N4KU59"/>
<dbReference type="InterPro" id="IPR019510">
    <property type="entry name" value="AKAP7-like_phosphoesterase"/>
</dbReference>
<sequence length="243" mass="25779">MAPPRRPPLTHFLSIPLHTPAALPTLQTTLTTLTTLLSPHLPPAAIRPAVTLHLTLGVMSLPTPEQLQSATSFLSSLDLPAILRSMTPTPAPPPVAQAPIEEGQPPPPPLKITLRNLTCLGPPQRATVLYTAPHDASGRLPRFAEHIRSLFSAAGLLVPETRPLLLHATVVNTVYIRGRGRGRGRGERVTFDAAEALEWGRGRVFAEDVEVAGVCICRMGEARVGGVSQGYLEVARGVLGGAG</sequence>
<dbReference type="GO" id="GO:0006307">
    <property type="term" value="P:DNA alkylation repair"/>
    <property type="evidence" value="ECO:0007669"/>
    <property type="project" value="InterPro"/>
</dbReference>
<keyword evidence="3" id="KW-1185">Reference proteome</keyword>
<dbReference type="AlphaFoldDB" id="A0A3N4KU59"/>
<feature type="domain" description="A-kinase anchor protein 7-like phosphoesterase" evidence="1">
    <location>
        <begin position="10"/>
        <end position="222"/>
    </location>
</feature>
<name>A0A3N4KU59_9PEZI</name>
<dbReference type="PANTHER" id="PTHR13360:SF1">
    <property type="entry name" value="ACTIVATING SIGNAL COINTEGRATOR 1 COMPLEX SUBUNIT 1"/>
    <property type="match status" value="1"/>
</dbReference>
<protein>
    <recommendedName>
        <fullName evidence="1">A-kinase anchor protein 7-like phosphoesterase domain-containing protein</fullName>
    </recommendedName>
</protein>
<dbReference type="Proteomes" id="UP000277580">
    <property type="component" value="Unassembled WGS sequence"/>
</dbReference>
<accession>A0A3N4KU59</accession>
<dbReference type="InParanoid" id="A0A3N4KU59"/>
<reference evidence="2 3" key="1">
    <citation type="journal article" date="2018" name="Nat. Ecol. Evol.">
        <title>Pezizomycetes genomes reveal the molecular basis of ectomycorrhizal truffle lifestyle.</title>
        <authorList>
            <person name="Murat C."/>
            <person name="Payen T."/>
            <person name="Noel B."/>
            <person name="Kuo A."/>
            <person name="Morin E."/>
            <person name="Chen J."/>
            <person name="Kohler A."/>
            <person name="Krizsan K."/>
            <person name="Balestrini R."/>
            <person name="Da Silva C."/>
            <person name="Montanini B."/>
            <person name="Hainaut M."/>
            <person name="Levati E."/>
            <person name="Barry K.W."/>
            <person name="Belfiori B."/>
            <person name="Cichocki N."/>
            <person name="Clum A."/>
            <person name="Dockter R.B."/>
            <person name="Fauchery L."/>
            <person name="Guy J."/>
            <person name="Iotti M."/>
            <person name="Le Tacon F."/>
            <person name="Lindquist E.A."/>
            <person name="Lipzen A."/>
            <person name="Malagnac F."/>
            <person name="Mello A."/>
            <person name="Molinier V."/>
            <person name="Miyauchi S."/>
            <person name="Poulain J."/>
            <person name="Riccioni C."/>
            <person name="Rubini A."/>
            <person name="Sitrit Y."/>
            <person name="Splivallo R."/>
            <person name="Traeger S."/>
            <person name="Wang M."/>
            <person name="Zifcakova L."/>
            <person name="Wipf D."/>
            <person name="Zambonelli A."/>
            <person name="Paolocci F."/>
            <person name="Nowrousian M."/>
            <person name="Ottonello S."/>
            <person name="Baldrian P."/>
            <person name="Spatafora J.W."/>
            <person name="Henrissat B."/>
            <person name="Nagy L.G."/>
            <person name="Aury J.M."/>
            <person name="Wincker P."/>
            <person name="Grigoriev I.V."/>
            <person name="Bonfante P."/>
            <person name="Martin F.M."/>
        </authorList>
    </citation>
    <scope>NUCLEOTIDE SEQUENCE [LARGE SCALE GENOMIC DNA]</scope>
    <source>
        <strain evidence="2 3">CCBAS932</strain>
    </source>
</reference>
<dbReference type="InterPro" id="IPR009210">
    <property type="entry name" value="ASCC1"/>
</dbReference>